<dbReference type="Gene3D" id="3.40.50.720">
    <property type="entry name" value="NAD(P)-binding Rossmann-like Domain"/>
    <property type="match status" value="1"/>
</dbReference>
<proteinExistence type="inferred from homology"/>
<dbReference type="Proteomes" id="UP000036406">
    <property type="component" value="Chromosome"/>
</dbReference>
<dbReference type="InterPro" id="IPR057326">
    <property type="entry name" value="KR_dom"/>
</dbReference>
<reference evidence="4 5" key="1">
    <citation type="submission" date="2015-05" db="EMBL/GenBank/DDBJ databases">
        <title>Complete genome of Marinobacter psychrophilus strain 20041T isolated from sea-ice of the Canadian Basin.</title>
        <authorList>
            <person name="Song L."/>
            <person name="Ren L."/>
            <person name="Yu Y."/>
            <person name="Wang X."/>
        </authorList>
    </citation>
    <scope>NUCLEOTIDE SEQUENCE [LARGE SCALE GENOMIC DNA]</scope>
    <source>
        <strain evidence="4 5">20041</strain>
    </source>
</reference>
<dbReference type="PROSITE" id="PS00061">
    <property type="entry name" value="ADH_SHORT"/>
    <property type="match status" value="1"/>
</dbReference>
<dbReference type="EMBL" id="CP011494">
    <property type="protein sequence ID" value="AKO54054.1"/>
    <property type="molecule type" value="Genomic_DNA"/>
</dbReference>
<dbReference type="SUPFAM" id="SSF51735">
    <property type="entry name" value="NAD(P)-binding Rossmann-fold domains"/>
    <property type="match status" value="1"/>
</dbReference>
<dbReference type="KEGG" id="mpq:ABA45_17760"/>
<evidence type="ECO:0000259" key="3">
    <source>
        <dbReference type="SMART" id="SM00822"/>
    </source>
</evidence>
<organism evidence="4 5">
    <name type="scientific">Marinobacter psychrophilus</name>
    <dbReference type="NCBI Taxonomy" id="330734"/>
    <lineage>
        <taxon>Bacteria</taxon>
        <taxon>Pseudomonadati</taxon>
        <taxon>Pseudomonadota</taxon>
        <taxon>Gammaproteobacteria</taxon>
        <taxon>Pseudomonadales</taxon>
        <taxon>Marinobacteraceae</taxon>
        <taxon>Marinobacter</taxon>
    </lineage>
</organism>
<name>A0A0H4I4U7_9GAMM</name>
<dbReference type="PRINTS" id="PR00080">
    <property type="entry name" value="SDRFAMILY"/>
</dbReference>
<dbReference type="RefSeq" id="WP_048388388.1">
    <property type="nucleotide sequence ID" value="NZ_CP011494.1"/>
</dbReference>
<dbReference type="GO" id="GO:0016614">
    <property type="term" value="F:oxidoreductase activity, acting on CH-OH group of donors"/>
    <property type="evidence" value="ECO:0007669"/>
    <property type="project" value="UniProtKB-ARBA"/>
</dbReference>
<dbReference type="InterPro" id="IPR020904">
    <property type="entry name" value="Sc_DH/Rdtase_CS"/>
</dbReference>
<accession>A0A0H4I4U7</accession>
<dbReference type="PANTHER" id="PTHR48107">
    <property type="entry name" value="NADPH-DEPENDENT ALDEHYDE REDUCTASE-LIKE PROTEIN, CHLOROPLASTIC-RELATED"/>
    <property type="match status" value="1"/>
</dbReference>
<evidence type="ECO:0000313" key="5">
    <source>
        <dbReference type="Proteomes" id="UP000036406"/>
    </source>
</evidence>
<keyword evidence="5" id="KW-1185">Reference proteome</keyword>
<dbReference type="AlphaFoldDB" id="A0A0H4I4U7"/>
<dbReference type="PANTHER" id="PTHR48107:SF7">
    <property type="entry name" value="RE15974P"/>
    <property type="match status" value="1"/>
</dbReference>
<dbReference type="PATRIC" id="fig|330734.3.peg.3732"/>
<protein>
    <submittedName>
        <fullName evidence="4">3-ketoacyl-ACP reductase</fullName>
    </submittedName>
</protein>
<dbReference type="PRINTS" id="PR00081">
    <property type="entry name" value="GDHRDH"/>
</dbReference>
<dbReference type="InterPro" id="IPR036291">
    <property type="entry name" value="NAD(P)-bd_dom_sf"/>
</dbReference>
<evidence type="ECO:0000256" key="1">
    <source>
        <dbReference type="ARBA" id="ARBA00006484"/>
    </source>
</evidence>
<evidence type="ECO:0000313" key="4">
    <source>
        <dbReference type="EMBL" id="AKO54054.1"/>
    </source>
</evidence>
<dbReference type="InterPro" id="IPR002347">
    <property type="entry name" value="SDR_fam"/>
</dbReference>
<gene>
    <name evidence="4" type="ORF">ABA45_17760</name>
</gene>
<evidence type="ECO:0000256" key="2">
    <source>
        <dbReference type="ARBA" id="ARBA00023002"/>
    </source>
</evidence>
<feature type="domain" description="Ketoreductase" evidence="3">
    <location>
        <begin position="7"/>
        <end position="185"/>
    </location>
</feature>
<dbReference type="FunFam" id="3.40.50.720:FF:000084">
    <property type="entry name" value="Short-chain dehydrogenase reductase"/>
    <property type="match status" value="1"/>
</dbReference>
<comment type="similarity">
    <text evidence="1">Belongs to the short-chain dehydrogenases/reductases (SDR) family.</text>
</comment>
<dbReference type="SMART" id="SM00822">
    <property type="entry name" value="PKS_KR"/>
    <property type="match status" value="1"/>
</dbReference>
<dbReference type="STRING" id="330734.ABA45_17760"/>
<keyword evidence="2" id="KW-0560">Oxidoreductase</keyword>
<sequence>MKSLNNKVAVITGSSRGIGAQIAITLAEAGADVVINYSSNPKPADKVVSDIKAIGGNAIAIKADISNPEEVKVLFDSAINQFGKIDILINNAGSILYKTIQDTTDDDFDQIFSVNVKGTFNTLREAASRLADDGRIINFSSSTTRLMLPTYGAYCATKGAVEQLTRVFSKEVGARKITVNSISPGPTNTELFTKGKSQEVISRLAGMAALGRIGEPIDIARIVLFLVGEDASWITGQNIGANGGFA</sequence>
<dbReference type="Pfam" id="PF13561">
    <property type="entry name" value="adh_short_C2"/>
    <property type="match status" value="1"/>
</dbReference>